<dbReference type="Gene3D" id="2.40.128.260">
    <property type="entry name" value="Type IV secretion system, VirB10/TraB/TrbI"/>
    <property type="match status" value="1"/>
</dbReference>
<comment type="subcellular location">
    <subcellularLocation>
        <location evidence="1">Membrane</location>
        <topology evidence="1">Single-pass membrane protein</topology>
    </subcellularLocation>
</comment>
<comment type="caution">
    <text evidence="7">The sequence shown here is derived from an EMBL/GenBank/DDBJ whole genome shotgun (WGS) entry which is preliminary data.</text>
</comment>
<gene>
    <name evidence="7" type="ORF">IAB19_10830</name>
</gene>
<evidence type="ECO:0000256" key="2">
    <source>
        <dbReference type="ARBA" id="ARBA00010265"/>
    </source>
</evidence>
<protein>
    <recommendedName>
        <fullName evidence="9">Conjugal transfer protein TrbI</fullName>
    </recommendedName>
</protein>
<dbReference type="EMBL" id="JADINH010000218">
    <property type="protein sequence ID" value="MBO8416864.1"/>
    <property type="molecule type" value="Genomic_DNA"/>
</dbReference>
<keyword evidence="3 6" id="KW-0812">Transmembrane</keyword>
<evidence type="ECO:0000256" key="5">
    <source>
        <dbReference type="ARBA" id="ARBA00023136"/>
    </source>
</evidence>
<evidence type="ECO:0000256" key="3">
    <source>
        <dbReference type="ARBA" id="ARBA00022692"/>
    </source>
</evidence>
<name>A0A9D9DDV0_9GAMM</name>
<dbReference type="GO" id="GO:0016020">
    <property type="term" value="C:membrane"/>
    <property type="evidence" value="ECO:0007669"/>
    <property type="project" value="UniProtKB-SubCell"/>
</dbReference>
<evidence type="ECO:0000313" key="7">
    <source>
        <dbReference type="EMBL" id="MBO8416864.1"/>
    </source>
</evidence>
<evidence type="ECO:0000313" key="8">
    <source>
        <dbReference type="Proteomes" id="UP000823631"/>
    </source>
</evidence>
<feature type="transmembrane region" description="Helical" evidence="6">
    <location>
        <begin position="16"/>
        <end position="36"/>
    </location>
</feature>
<accession>A0A9D9DDV0</accession>
<reference evidence="7" key="1">
    <citation type="submission" date="2020-10" db="EMBL/GenBank/DDBJ databases">
        <authorList>
            <person name="Gilroy R."/>
        </authorList>
    </citation>
    <scope>NUCLEOTIDE SEQUENCE</scope>
    <source>
        <strain evidence="7">17213</strain>
    </source>
</reference>
<dbReference type="AlphaFoldDB" id="A0A9D9DDV0"/>
<evidence type="ECO:0000256" key="1">
    <source>
        <dbReference type="ARBA" id="ARBA00004167"/>
    </source>
</evidence>
<comment type="similarity">
    <text evidence="2">Belongs to the TrbI/VirB10 family.</text>
</comment>
<keyword evidence="5 6" id="KW-0472">Membrane</keyword>
<dbReference type="InterPro" id="IPR042217">
    <property type="entry name" value="T4SS_VirB10/TrbI"/>
</dbReference>
<organism evidence="7 8">
    <name type="scientific">Candidatus Avisuccinivibrio stercorigallinarum</name>
    <dbReference type="NCBI Taxonomy" id="2840704"/>
    <lineage>
        <taxon>Bacteria</taxon>
        <taxon>Pseudomonadati</taxon>
        <taxon>Pseudomonadota</taxon>
        <taxon>Gammaproteobacteria</taxon>
        <taxon>Aeromonadales</taxon>
        <taxon>Succinivibrionaceae</taxon>
        <taxon>Succinivibrionaceae incertae sedis</taxon>
        <taxon>Candidatus Avisuccinivibrio</taxon>
    </lineage>
</organism>
<dbReference type="Proteomes" id="UP000823631">
    <property type="component" value="Unassembled WGS sequence"/>
</dbReference>
<evidence type="ECO:0008006" key="9">
    <source>
        <dbReference type="Google" id="ProtNLM"/>
    </source>
</evidence>
<dbReference type="InterPro" id="IPR005498">
    <property type="entry name" value="T4SS_VirB10/TraB/TrbI"/>
</dbReference>
<keyword evidence="4 6" id="KW-1133">Transmembrane helix</keyword>
<evidence type="ECO:0000256" key="6">
    <source>
        <dbReference type="SAM" id="Phobius"/>
    </source>
</evidence>
<dbReference type="CDD" id="cd16429">
    <property type="entry name" value="VirB10"/>
    <property type="match status" value="1"/>
</dbReference>
<dbReference type="Pfam" id="PF03743">
    <property type="entry name" value="TrbI"/>
    <property type="match status" value="1"/>
</dbReference>
<sequence length="423" mass="45105">MEVKNQRVRRGRLSRLPIVLLLVICSAIVLAAFISMQNDRSEERERDARSEALFAEARDHIERMRAQSRLSASREEQEPEVGKVPAALPPIVTHEPRGLTTLEAMELYERLNGMNQNAAGGPEPEDPHAVLKAQREQAFYQALSSSSAVELNFGGGSGSAGTGGSMTISSTAGGSALTAAQQAELARGRQQLADLKAQGGGELAAYNALSSGDDHALPYRTESVDTPYIIRQGALVPAVLLTGINSDIPGQVTAQTTAPVYDSPLGNYELIPKGSRLVGQYMSSPAYGAERLMLAFNRIIFPDGKSLTLGAMPAAAQDGYAGMDADVDNHMFRLLSGALLLGGITAMVSVSQDDVYDDDGNMTVSGAMTQAVGASLGQVLAQVVERNLNIAPTLKVQPGYEFNLTLVKDLRFDGPYQAFDYAQ</sequence>
<evidence type="ECO:0000256" key="4">
    <source>
        <dbReference type="ARBA" id="ARBA00022989"/>
    </source>
</evidence>
<reference evidence="7" key="2">
    <citation type="journal article" date="2021" name="PeerJ">
        <title>Extensive microbial diversity within the chicken gut microbiome revealed by metagenomics and culture.</title>
        <authorList>
            <person name="Gilroy R."/>
            <person name="Ravi A."/>
            <person name="Getino M."/>
            <person name="Pursley I."/>
            <person name="Horton D.L."/>
            <person name="Alikhan N.F."/>
            <person name="Baker D."/>
            <person name="Gharbi K."/>
            <person name="Hall N."/>
            <person name="Watson M."/>
            <person name="Adriaenssens E.M."/>
            <person name="Foster-Nyarko E."/>
            <person name="Jarju S."/>
            <person name="Secka A."/>
            <person name="Antonio M."/>
            <person name="Oren A."/>
            <person name="Chaudhuri R.R."/>
            <person name="La Ragione R."/>
            <person name="Hildebrand F."/>
            <person name="Pallen M.J."/>
        </authorList>
    </citation>
    <scope>NUCLEOTIDE SEQUENCE</scope>
    <source>
        <strain evidence="7">17213</strain>
    </source>
</reference>
<proteinExistence type="inferred from homology"/>